<evidence type="ECO:0000256" key="3">
    <source>
        <dbReference type="ARBA" id="ARBA00022553"/>
    </source>
</evidence>
<dbReference type="InterPro" id="IPR001789">
    <property type="entry name" value="Sig_transdc_resp-reg_receiver"/>
</dbReference>
<dbReference type="FunFam" id="1.10.287.130:FF:000002">
    <property type="entry name" value="Two-component osmosensing histidine kinase"/>
    <property type="match status" value="1"/>
</dbReference>
<feature type="modified residue" description="4-aspartylphosphate" evidence="13">
    <location>
        <position position="707"/>
    </location>
</feature>
<dbReference type="InterPro" id="IPR005467">
    <property type="entry name" value="His_kinase_dom"/>
</dbReference>
<dbReference type="PROSITE" id="PS50112">
    <property type="entry name" value="PAS"/>
    <property type="match status" value="1"/>
</dbReference>
<feature type="domain" description="PAS" evidence="16">
    <location>
        <begin position="8"/>
        <end position="44"/>
    </location>
</feature>
<dbReference type="SMART" id="SM00388">
    <property type="entry name" value="HisKA"/>
    <property type="match status" value="1"/>
</dbReference>
<dbReference type="Gene3D" id="3.30.565.10">
    <property type="entry name" value="Histidine kinase-like ATPase, C-terminal domain"/>
    <property type="match status" value="1"/>
</dbReference>
<dbReference type="SUPFAM" id="SSF55874">
    <property type="entry name" value="ATPase domain of HSP90 chaperone/DNA topoisomerase II/histidine kinase"/>
    <property type="match status" value="1"/>
</dbReference>
<protein>
    <recommendedName>
        <fullName evidence="11">Sensory/regulatory protein RpfC</fullName>
        <ecNumber evidence="2">2.7.13.3</ecNumber>
    </recommendedName>
    <alternativeName>
        <fullName evidence="12">Virulence sensor protein BvgS</fullName>
    </alternativeName>
</protein>
<dbReference type="InterPro" id="IPR000014">
    <property type="entry name" value="PAS"/>
</dbReference>
<proteinExistence type="predicted"/>
<comment type="catalytic activity">
    <reaction evidence="1">
        <text>ATP + protein L-histidine = ADP + protein N-phospho-L-histidine.</text>
        <dbReference type="EC" id="2.7.13.3"/>
    </reaction>
</comment>
<comment type="subunit">
    <text evidence="10">At low DSF concentrations, interacts with RpfF.</text>
</comment>
<evidence type="ECO:0000256" key="1">
    <source>
        <dbReference type="ARBA" id="ARBA00000085"/>
    </source>
</evidence>
<evidence type="ECO:0000313" key="17">
    <source>
        <dbReference type="EMBL" id="SDG60453.1"/>
    </source>
</evidence>
<dbReference type="InterPro" id="IPR036097">
    <property type="entry name" value="HisK_dim/P_sf"/>
</dbReference>
<dbReference type="GO" id="GO:0000155">
    <property type="term" value="F:phosphorelay sensor kinase activity"/>
    <property type="evidence" value="ECO:0007669"/>
    <property type="project" value="InterPro"/>
</dbReference>
<dbReference type="PROSITE" id="PS50109">
    <property type="entry name" value="HIS_KIN"/>
    <property type="match status" value="1"/>
</dbReference>
<dbReference type="SUPFAM" id="SSF52172">
    <property type="entry name" value="CheY-like"/>
    <property type="match status" value="2"/>
</dbReference>
<accession>A0A1G7VL28</accession>
<evidence type="ECO:0000256" key="9">
    <source>
        <dbReference type="ARBA" id="ARBA00058004"/>
    </source>
</evidence>
<dbReference type="Gene3D" id="1.10.287.130">
    <property type="match status" value="1"/>
</dbReference>
<keyword evidence="18" id="KW-1185">Reference proteome</keyword>
<evidence type="ECO:0000256" key="10">
    <source>
        <dbReference type="ARBA" id="ARBA00064003"/>
    </source>
</evidence>
<reference evidence="17 18" key="1">
    <citation type="submission" date="2016-10" db="EMBL/GenBank/DDBJ databases">
        <authorList>
            <person name="de Groot N.N."/>
        </authorList>
    </citation>
    <scope>NUCLEOTIDE SEQUENCE [LARGE SCALE GENOMIC DNA]</scope>
    <source>
        <strain evidence="17 18">DSM 5885</strain>
    </source>
</reference>
<evidence type="ECO:0000256" key="8">
    <source>
        <dbReference type="ARBA" id="ARBA00023012"/>
    </source>
</evidence>
<keyword evidence="7" id="KW-0067">ATP-binding</keyword>
<dbReference type="InterPro" id="IPR011006">
    <property type="entry name" value="CheY-like_superfamily"/>
</dbReference>
<sequence>MMASEALLLDHLGQMIFLVEPESLRIDYANRVVERMLGYSGEQLRAMTILDVECSLQDVFYWEEIRNGQLSAIEAQEGVYLCGDGSMWPATKTVQVIEMEGQCRLLVQASPTSGVATAAENLAYTMSQLRATLESTGNGILVLDWQGKVASMNRQFSGMWSIPEGLLLRQDDQAILDFVADQLVDAEVWQQRMRIVVDENETKDLLHLKSGSVFECKSLPQYLDERIIGRVFAFNDLTERIRIEDDLIAARQRAEMANQAKAAFLAMMSHEIRTPMNGVMGMTTLLFDTPLNDEQRRYLDIIRSSSESLLSVINDVLDFSKIEAHKLALEAIDFSLPSLLEDFSDLMALRAAEKGIEYAWVMDRAVPERVCGDPGRVRQILTNLVGNAIKFTEVGTISVRVSRLPDRDDEIVLQIEVSDSGIGIAEEDLPKIFAPFEQADSSTTRRYGGTGLGLTITRQLIGLMGGDISVASRLGDGTSFVFSLALRRAADRPASAEGVLSTAADDVSMARVLVVDDFEVSRQGLVERLWRCGYAADAVGNAEAALLALRHARDSSRPYRALIVDQSLPGNEGESLGRQVAVAEEYRGIVLVLCVAAGFRGDAQRIHDAGFAAYVHKPARKAVLQECLQRLTHSFPAEAPTQTQPVVSGALPNRSCRLLVVEDNAINMVVVKGLLGKLGFSQIDKARDGVEAVDAAQEVSYDLIFMDCQMPHMDGYEATRRLRELGVGTPIVAMTAHALSGEREKCLEAGMDDYLSKPLSLDQLKECLARWLPE</sequence>
<dbReference type="CDD" id="cd16922">
    <property type="entry name" value="HATPase_EvgS-ArcB-TorS-like"/>
    <property type="match status" value="1"/>
</dbReference>
<comment type="function">
    <text evidence="9">Member of the two-component regulatory system BvgS/BvgA. Phosphorylates BvgA via a four-step phosphorelay in response to environmental signals.</text>
</comment>
<dbReference type="SMART" id="SM00091">
    <property type="entry name" value="PAS"/>
    <property type="match status" value="2"/>
</dbReference>
<dbReference type="PRINTS" id="PR00344">
    <property type="entry name" value="BCTRLSENSOR"/>
</dbReference>
<dbReference type="PANTHER" id="PTHR45339:SF3">
    <property type="entry name" value="HISTIDINE KINASE"/>
    <property type="match status" value="1"/>
</dbReference>
<evidence type="ECO:0000313" key="18">
    <source>
        <dbReference type="Proteomes" id="UP000198607"/>
    </source>
</evidence>
<dbReference type="InterPro" id="IPR035965">
    <property type="entry name" value="PAS-like_dom_sf"/>
</dbReference>
<dbReference type="Pfam" id="PF00512">
    <property type="entry name" value="HisKA"/>
    <property type="match status" value="1"/>
</dbReference>
<evidence type="ECO:0000256" key="2">
    <source>
        <dbReference type="ARBA" id="ARBA00012438"/>
    </source>
</evidence>
<evidence type="ECO:0000256" key="13">
    <source>
        <dbReference type="PROSITE-ProRule" id="PRU00169"/>
    </source>
</evidence>
<dbReference type="CDD" id="cd00082">
    <property type="entry name" value="HisKA"/>
    <property type="match status" value="1"/>
</dbReference>
<dbReference type="EMBL" id="FNCY01000001">
    <property type="protein sequence ID" value="SDG60453.1"/>
    <property type="molecule type" value="Genomic_DNA"/>
</dbReference>
<evidence type="ECO:0000256" key="7">
    <source>
        <dbReference type="ARBA" id="ARBA00022840"/>
    </source>
</evidence>
<dbReference type="InterPro" id="IPR036890">
    <property type="entry name" value="HATPase_C_sf"/>
</dbReference>
<dbReference type="OrthoDB" id="9810730at2"/>
<feature type="domain" description="Response regulatory" evidence="15">
    <location>
        <begin position="657"/>
        <end position="772"/>
    </location>
</feature>
<keyword evidence="4" id="KW-0808">Transferase</keyword>
<dbReference type="SMART" id="SM00387">
    <property type="entry name" value="HATPase_c"/>
    <property type="match status" value="1"/>
</dbReference>
<dbReference type="Gene3D" id="3.40.50.2300">
    <property type="match status" value="2"/>
</dbReference>
<name>A0A1G7VL28_9RHOO</name>
<keyword evidence="5" id="KW-0547">Nucleotide-binding</keyword>
<dbReference type="STRING" id="83767.SAMN05660652_00230"/>
<evidence type="ECO:0000259" key="15">
    <source>
        <dbReference type="PROSITE" id="PS50110"/>
    </source>
</evidence>
<feature type="domain" description="Histidine kinase" evidence="14">
    <location>
        <begin position="267"/>
        <end position="488"/>
    </location>
</feature>
<evidence type="ECO:0000256" key="6">
    <source>
        <dbReference type="ARBA" id="ARBA00022777"/>
    </source>
</evidence>
<keyword evidence="8" id="KW-0902">Two-component regulatory system</keyword>
<dbReference type="FunFam" id="3.30.565.10:FF:000010">
    <property type="entry name" value="Sensor histidine kinase RcsC"/>
    <property type="match status" value="1"/>
</dbReference>
<dbReference type="CDD" id="cd17546">
    <property type="entry name" value="REC_hyHK_CKI1_RcsC-like"/>
    <property type="match status" value="1"/>
</dbReference>
<dbReference type="Pfam" id="PF02518">
    <property type="entry name" value="HATPase_c"/>
    <property type="match status" value="1"/>
</dbReference>
<dbReference type="PANTHER" id="PTHR45339">
    <property type="entry name" value="HYBRID SIGNAL TRANSDUCTION HISTIDINE KINASE J"/>
    <property type="match status" value="1"/>
</dbReference>
<keyword evidence="3 13" id="KW-0597">Phosphoprotein</keyword>
<feature type="domain" description="Response regulatory" evidence="15">
    <location>
        <begin position="511"/>
        <end position="632"/>
    </location>
</feature>
<dbReference type="Proteomes" id="UP000198607">
    <property type="component" value="Unassembled WGS sequence"/>
</dbReference>
<dbReference type="InterPro" id="IPR003661">
    <property type="entry name" value="HisK_dim/P_dom"/>
</dbReference>
<evidence type="ECO:0000259" key="14">
    <source>
        <dbReference type="PROSITE" id="PS50109"/>
    </source>
</evidence>
<evidence type="ECO:0000256" key="12">
    <source>
        <dbReference type="ARBA" id="ARBA00070152"/>
    </source>
</evidence>
<dbReference type="SUPFAM" id="SSF47384">
    <property type="entry name" value="Homodimeric domain of signal transducing histidine kinase"/>
    <property type="match status" value="1"/>
</dbReference>
<dbReference type="InterPro" id="IPR004358">
    <property type="entry name" value="Sig_transdc_His_kin-like_C"/>
</dbReference>
<dbReference type="Gene3D" id="3.30.450.20">
    <property type="entry name" value="PAS domain"/>
    <property type="match status" value="2"/>
</dbReference>
<dbReference type="Pfam" id="PF13188">
    <property type="entry name" value="PAS_8"/>
    <property type="match status" value="1"/>
</dbReference>
<keyword evidence="6 17" id="KW-0418">Kinase</keyword>
<dbReference type="Pfam" id="PF00072">
    <property type="entry name" value="Response_reg"/>
    <property type="match status" value="2"/>
</dbReference>
<dbReference type="EC" id="2.7.13.3" evidence="2"/>
<evidence type="ECO:0000256" key="5">
    <source>
        <dbReference type="ARBA" id="ARBA00022741"/>
    </source>
</evidence>
<dbReference type="InterPro" id="IPR003594">
    <property type="entry name" value="HATPase_dom"/>
</dbReference>
<evidence type="ECO:0000256" key="11">
    <source>
        <dbReference type="ARBA" id="ARBA00068150"/>
    </source>
</evidence>
<evidence type="ECO:0000256" key="4">
    <source>
        <dbReference type="ARBA" id="ARBA00022679"/>
    </source>
</evidence>
<gene>
    <name evidence="17" type="ORF">SAMN05660652_00230</name>
</gene>
<evidence type="ECO:0000259" key="16">
    <source>
        <dbReference type="PROSITE" id="PS50112"/>
    </source>
</evidence>
<dbReference type="AlphaFoldDB" id="A0A1G7VL28"/>
<feature type="modified residue" description="4-aspartylphosphate" evidence="13">
    <location>
        <position position="565"/>
    </location>
</feature>
<dbReference type="GO" id="GO:0005524">
    <property type="term" value="F:ATP binding"/>
    <property type="evidence" value="ECO:0007669"/>
    <property type="project" value="UniProtKB-KW"/>
</dbReference>
<dbReference type="SUPFAM" id="SSF55785">
    <property type="entry name" value="PYP-like sensor domain (PAS domain)"/>
    <property type="match status" value="2"/>
</dbReference>
<dbReference type="SMART" id="SM00448">
    <property type="entry name" value="REC"/>
    <property type="match status" value="2"/>
</dbReference>
<dbReference type="RefSeq" id="WP_091932192.1">
    <property type="nucleotide sequence ID" value="NZ_FNCY01000001.1"/>
</dbReference>
<organism evidence="17 18">
    <name type="scientific">Propionivibrio dicarboxylicus</name>
    <dbReference type="NCBI Taxonomy" id="83767"/>
    <lineage>
        <taxon>Bacteria</taxon>
        <taxon>Pseudomonadati</taxon>
        <taxon>Pseudomonadota</taxon>
        <taxon>Betaproteobacteria</taxon>
        <taxon>Rhodocyclales</taxon>
        <taxon>Rhodocyclaceae</taxon>
        <taxon>Propionivibrio</taxon>
    </lineage>
</organism>
<dbReference type="PROSITE" id="PS50110">
    <property type="entry name" value="RESPONSE_REGULATORY"/>
    <property type="match status" value="2"/>
</dbReference>